<dbReference type="InterPro" id="IPR050834">
    <property type="entry name" value="Glycosyltransf_2"/>
</dbReference>
<sequence length="638" mass="72915">MTTPSQPLPPHQTPQPRVSVLMPTFRQAHFLPRAIDSLQAQSLTDWELIVVDDGSPDDTAEALQPFLSDPRIRPIRLDRNVGLGAALNHALALAQAPLVAYLPSDDVYYRDHLQSLVDLLSAHPEAALAFSGVRHHYNRTAQEMAPGEAPQLVQVMHRRTGDRWLERGELTTDDLDRMYWHHLKRRGPAVGTGQVTCEWVDHPDQRHKIVREPVGGINTYRDYYGVQEPLRFHTTVGHFIDEPDRYRKYRERPPTPPAPDGLKILLVGELAYNPERVLALSEQGHRLYGLWMDQPYWYNWVGPLPFGHVQDIPRANWQAAVREIQPDIIYGLLNWQAVPFAHEVLTENPGVPFVWHFKEGPFICLEKGTWRELLELYTRADGRIYSSREMQDWFETLSPELVDGRPTLVLDGDLPKREGVQGERSPRLSDTDGEIHTVVPGRPIGLHPETVAELAAQGIHLHFYGEFTHGQWKAWIERTKGLAGRFLHLHPNVNQEDWVAEFSRYDAGWLHFFRSENGGELRRANWDDLNIPARMATLAAAGLPMLQSDNTGHIVATQTLARELDLGLFFRDMGDLGAQLQDRERLNQLRERVWAVRDQFTFDHHVGRLIAFFREVIGERQAETAAETVVSTGHAERK</sequence>
<keyword evidence="2" id="KW-0328">Glycosyltransferase</keyword>
<dbReference type="InterPro" id="IPR029044">
    <property type="entry name" value="Nucleotide-diphossugar_trans"/>
</dbReference>
<dbReference type="CDD" id="cd00761">
    <property type="entry name" value="Glyco_tranf_GTA_type"/>
    <property type="match status" value="1"/>
</dbReference>
<evidence type="ECO:0000259" key="5">
    <source>
        <dbReference type="Pfam" id="PF00535"/>
    </source>
</evidence>
<dbReference type="PANTHER" id="PTHR43685:SF5">
    <property type="entry name" value="GLYCOSYLTRANSFERASE EPSE-RELATED"/>
    <property type="match status" value="1"/>
</dbReference>
<dbReference type="InterPro" id="IPR001173">
    <property type="entry name" value="Glyco_trans_2-like"/>
</dbReference>
<organism evidence="6 7">
    <name type="scientific">Deinococcus carri</name>
    <dbReference type="NCBI Taxonomy" id="1211323"/>
    <lineage>
        <taxon>Bacteria</taxon>
        <taxon>Thermotogati</taxon>
        <taxon>Deinococcota</taxon>
        <taxon>Deinococci</taxon>
        <taxon>Deinococcales</taxon>
        <taxon>Deinococcaceae</taxon>
        <taxon>Deinococcus</taxon>
    </lineage>
</organism>
<dbReference type="Gene3D" id="3.90.550.10">
    <property type="entry name" value="Spore Coat Polysaccharide Biosynthesis Protein SpsA, Chain A"/>
    <property type="match status" value="1"/>
</dbReference>
<evidence type="ECO:0000313" key="7">
    <source>
        <dbReference type="Proteomes" id="UP001401887"/>
    </source>
</evidence>
<dbReference type="Proteomes" id="UP001401887">
    <property type="component" value="Unassembled WGS sequence"/>
</dbReference>
<evidence type="ECO:0000256" key="2">
    <source>
        <dbReference type="ARBA" id="ARBA00022676"/>
    </source>
</evidence>
<keyword evidence="3" id="KW-0808">Transferase</keyword>
<dbReference type="RefSeq" id="WP_345463484.1">
    <property type="nucleotide sequence ID" value="NZ_BAABRP010000004.1"/>
</dbReference>
<feature type="domain" description="Glycosyltransferase 2-like" evidence="5">
    <location>
        <begin position="19"/>
        <end position="145"/>
    </location>
</feature>
<dbReference type="SUPFAM" id="SSF53448">
    <property type="entry name" value="Nucleotide-diphospho-sugar transferases"/>
    <property type="match status" value="1"/>
</dbReference>
<comment type="similarity">
    <text evidence="1">Belongs to the glycosyltransferase 2 family.</text>
</comment>
<reference evidence="6 7" key="1">
    <citation type="submission" date="2024-02" db="EMBL/GenBank/DDBJ databases">
        <title>Deinococcus carri NBRC 110142.</title>
        <authorList>
            <person name="Ichikawa N."/>
            <person name="Katano-Makiyama Y."/>
            <person name="Hidaka K."/>
        </authorList>
    </citation>
    <scope>NUCLEOTIDE SEQUENCE [LARGE SCALE GENOMIC DNA]</scope>
    <source>
        <strain evidence="6 7">NBRC 110142</strain>
    </source>
</reference>
<evidence type="ECO:0000256" key="3">
    <source>
        <dbReference type="ARBA" id="ARBA00022679"/>
    </source>
</evidence>
<dbReference type="Pfam" id="PF00535">
    <property type="entry name" value="Glycos_transf_2"/>
    <property type="match status" value="1"/>
</dbReference>
<protein>
    <recommendedName>
        <fullName evidence="5">Glycosyltransferase 2-like domain-containing protein</fullName>
    </recommendedName>
</protein>
<proteinExistence type="inferred from homology"/>
<accession>A0ABP9W7V1</accession>
<dbReference type="SUPFAM" id="SSF53756">
    <property type="entry name" value="UDP-Glycosyltransferase/glycogen phosphorylase"/>
    <property type="match status" value="1"/>
</dbReference>
<dbReference type="PANTHER" id="PTHR43685">
    <property type="entry name" value="GLYCOSYLTRANSFERASE"/>
    <property type="match status" value="1"/>
</dbReference>
<gene>
    <name evidence="6" type="ORF">Dcar01_01584</name>
</gene>
<evidence type="ECO:0000313" key="6">
    <source>
        <dbReference type="EMBL" id="GAA5512860.1"/>
    </source>
</evidence>
<name>A0ABP9W7V1_9DEIO</name>
<comment type="caution">
    <text evidence="6">The sequence shown here is derived from an EMBL/GenBank/DDBJ whole genome shotgun (WGS) entry which is preliminary data.</text>
</comment>
<evidence type="ECO:0000256" key="4">
    <source>
        <dbReference type="SAM" id="MobiDB-lite"/>
    </source>
</evidence>
<evidence type="ECO:0000256" key="1">
    <source>
        <dbReference type="ARBA" id="ARBA00006739"/>
    </source>
</evidence>
<feature type="region of interest" description="Disordered" evidence="4">
    <location>
        <begin position="413"/>
        <end position="432"/>
    </location>
</feature>
<dbReference type="EMBL" id="BAABRP010000004">
    <property type="protein sequence ID" value="GAA5512860.1"/>
    <property type="molecule type" value="Genomic_DNA"/>
</dbReference>
<keyword evidence="7" id="KW-1185">Reference proteome</keyword>